<dbReference type="SUPFAM" id="SSF47459">
    <property type="entry name" value="HLH, helix-loop-helix DNA-binding domain"/>
    <property type="match status" value="1"/>
</dbReference>
<name>A0A1L6K5V8_POPTO</name>
<dbReference type="CDD" id="cd11444">
    <property type="entry name" value="bHLH_AtIBH1_like"/>
    <property type="match status" value="1"/>
</dbReference>
<proteinExistence type="evidence at transcript level"/>
<keyword evidence="4" id="KW-0539">Nucleus</keyword>
<dbReference type="EMBL" id="KU573752">
    <property type="protein sequence ID" value="APR64216.1"/>
    <property type="molecule type" value="mRNA"/>
</dbReference>
<evidence type="ECO:0008006" key="6">
    <source>
        <dbReference type="Google" id="ProtNLM"/>
    </source>
</evidence>
<organism evidence="5">
    <name type="scientific">Populus tomentosa</name>
    <name type="common">Chinese white poplar</name>
    <dbReference type="NCBI Taxonomy" id="118781"/>
    <lineage>
        <taxon>Eukaryota</taxon>
        <taxon>Viridiplantae</taxon>
        <taxon>Streptophyta</taxon>
        <taxon>Embryophyta</taxon>
        <taxon>Tracheophyta</taxon>
        <taxon>Spermatophyta</taxon>
        <taxon>Magnoliopsida</taxon>
        <taxon>eudicotyledons</taxon>
        <taxon>Gunneridae</taxon>
        <taxon>Pentapetalae</taxon>
        <taxon>rosids</taxon>
        <taxon>fabids</taxon>
        <taxon>Malpighiales</taxon>
        <taxon>Salicaceae</taxon>
        <taxon>Saliceae</taxon>
        <taxon>Populus</taxon>
    </lineage>
</organism>
<keyword evidence="3" id="KW-0804">Transcription</keyword>
<evidence type="ECO:0000256" key="1">
    <source>
        <dbReference type="ARBA" id="ARBA00004123"/>
    </source>
</evidence>
<dbReference type="GO" id="GO:0046983">
    <property type="term" value="F:protein dimerization activity"/>
    <property type="evidence" value="ECO:0007669"/>
    <property type="project" value="InterPro"/>
</dbReference>
<dbReference type="GO" id="GO:0005634">
    <property type="term" value="C:nucleus"/>
    <property type="evidence" value="ECO:0007669"/>
    <property type="project" value="UniProtKB-SubCell"/>
</dbReference>
<evidence type="ECO:0000256" key="4">
    <source>
        <dbReference type="ARBA" id="ARBA00023242"/>
    </source>
</evidence>
<evidence type="ECO:0000256" key="2">
    <source>
        <dbReference type="ARBA" id="ARBA00023015"/>
    </source>
</evidence>
<keyword evidence="2" id="KW-0805">Transcription regulation</keyword>
<dbReference type="InterPro" id="IPR036638">
    <property type="entry name" value="HLH_DNA-bd_sf"/>
</dbReference>
<dbReference type="GO" id="GO:0006355">
    <property type="term" value="P:regulation of DNA-templated transcription"/>
    <property type="evidence" value="ECO:0007669"/>
    <property type="project" value="InterPro"/>
</dbReference>
<dbReference type="InterPro" id="IPR044549">
    <property type="entry name" value="bHLH_AtIBH1-like"/>
</dbReference>
<comment type="subcellular location">
    <subcellularLocation>
        <location evidence="1">Nucleus</location>
    </subcellularLocation>
</comment>
<evidence type="ECO:0000256" key="3">
    <source>
        <dbReference type="ARBA" id="ARBA00023163"/>
    </source>
</evidence>
<sequence length="76" mass="8961">MNKRDMKVRRGHLIAKKKVKLVKFSLKRNISTLQKMIPGCEEADVETLFQKSIDHIMKLKLQVHILKCLLQVYEIN</sequence>
<protein>
    <recommendedName>
        <fullName evidence="6">BHLH domain-containing protein</fullName>
    </recommendedName>
</protein>
<evidence type="ECO:0000313" key="5">
    <source>
        <dbReference type="EMBL" id="APR64216.1"/>
    </source>
</evidence>
<dbReference type="AlphaFoldDB" id="A0A1L6K5V8"/>
<accession>A0A1L6K5V8</accession>
<reference evidence="5" key="1">
    <citation type="submission" date="2016-01" db="EMBL/GenBank/DDBJ databases">
        <title>Dissection of insertion-deletion (InDel) variations within complex gene networks underlying wood formation in Populus.</title>
        <authorList>
            <person name="Zhang D."/>
            <person name="Gong C."/>
            <person name="Du Q."/>
            <person name="Xie J."/>
            <person name="Yang X."/>
            <person name="Quan M."/>
            <person name="Li B."/>
        </authorList>
    </citation>
    <scope>NUCLEOTIDE SEQUENCE</scope>
</reference>